<reference evidence="1" key="2">
    <citation type="journal article" date="2015" name="Fish Shellfish Immunol.">
        <title>Early steps in the European eel (Anguilla anguilla)-Vibrio vulnificus interaction in the gills: Role of the RtxA13 toxin.</title>
        <authorList>
            <person name="Callol A."/>
            <person name="Pajuelo D."/>
            <person name="Ebbesson L."/>
            <person name="Teles M."/>
            <person name="MacKenzie S."/>
            <person name="Amaro C."/>
        </authorList>
    </citation>
    <scope>NUCLEOTIDE SEQUENCE</scope>
</reference>
<reference evidence="1" key="1">
    <citation type="submission" date="2014-11" db="EMBL/GenBank/DDBJ databases">
        <authorList>
            <person name="Amaro Gonzalez C."/>
        </authorList>
    </citation>
    <scope>NUCLEOTIDE SEQUENCE</scope>
</reference>
<organism evidence="1">
    <name type="scientific">Anguilla anguilla</name>
    <name type="common">European freshwater eel</name>
    <name type="synonym">Muraena anguilla</name>
    <dbReference type="NCBI Taxonomy" id="7936"/>
    <lineage>
        <taxon>Eukaryota</taxon>
        <taxon>Metazoa</taxon>
        <taxon>Chordata</taxon>
        <taxon>Craniata</taxon>
        <taxon>Vertebrata</taxon>
        <taxon>Euteleostomi</taxon>
        <taxon>Actinopterygii</taxon>
        <taxon>Neopterygii</taxon>
        <taxon>Teleostei</taxon>
        <taxon>Anguilliformes</taxon>
        <taxon>Anguillidae</taxon>
        <taxon>Anguilla</taxon>
    </lineage>
</organism>
<proteinExistence type="predicted"/>
<dbReference type="EMBL" id="GBXM01027767">
    <property type="protein sequence ID" value="JAH80810.1"/>
    <property type="molecule type" value="Transcribed_RNA"/>
</dbReference>
<dbReference type="EMBL" id="GBXM01029391">
    <property type="protein sequence ID" value="JAH79186.1"/>
    <property type="molecule type" value="Transcribed_RNA"/>
</dbReference>
<protein>
    <submittedName>
        <fullName evidence="1">Uncharacterized protein</fullName>
    </submittedName>
</protein>
<evidence type="ECO:0000313" key="1">
    <source>
        <dbReference type="EMBL" id="JAH80810.1"/>
    </source>
</evidence>
<accession>A0A0E9VU10</accession>
<dbReference type="AlphaFoldDB" id="A0A0E9VU10"/>
<sequence length="51" mass="5983">MKQGPVLHQIDQYPYIQYDSVIPDGAEWTSELTSFDLGLKVEPEQSRRVMW</sequence>
<name>A0A0E9VU10_ANGAN</name>